<dbReference type="RefSeq" id="WP_076624312.1">
    <property type="nucleotide sequence ID" value="NZ_BMEW01000008.1"/>
</dbReference>
<dbReference type="AlphaFoldDB" id="A0A1U7D8G5"/>
<evidence type="ECO:0000313" key="2">
    <source>
        <dbReference type="Proteomes" id="UP000186559"/>
    </source>
</evidence>
<proteinExistence type="predicted"/>
<protein>
    <submittedName>
        <fullName evidence="1">Lipid A 3-O-deacylase (PagL)</fullName>
    </submittedName>
</protein>
<evidence type="ECO:0000313" key="1">
    <source>
        <dbReference type="EMBL" id="APX24464.1"/>
    </source>
</evidence>
<sequence length="173" mass="18872">MADGTFAALLLIAGLTDMGSNYCGTATGCLGTTESVPRVAFSTGTTLERRAEESPEIYLRYDFGRDIGPFGQALGISYGEESGSWLGYGFTWDTFIGKSPFYTELHAMPGLYAAGDDFDLGGPIEFRSGIEFGYESRGGWRYALSYDHRSNAGIYDDNPGVETVQFRVSMPLR</sequence>
<gene>
    <name evidence="1" type="ORF">Ga0080559_TMP3668</name>
</gene>
<dbReference type="Gene3D" id="2.40.160.20">
    <property type="match status" value="1"/>
</dbReference>
<reference evidence="1 2" key="1">
    <citation type="submission" date="2016-03" db="EMBL/GenBank/DDBJ databases">
        <title>Deep-sea bacteria in the southern Pacific.</title>
        <authorList>
            <person name="Tang K."/>
        </authorList>
    </citation>
    <scope>NUCLEOTIDE SEQUENCE [LARGE SCALE GENOMIC DNA]</scope>
    <source>
        <strain evidence="1 2">JLT2016</strain>
    </source>
</reference>
<dbReference type="STRING" id="1229727.Ga0080559_TMP3668"/>
<dbReference type="EMBL" id="CP014796">
    <property type="protein sequence ID" value="APX24464.1"/>
    <property type="molecule type" value="Genomic_DNA"/>
</dbReference>
<dbReference type="InterPro" id="IPR018550">
    <property type="entry name" value="Lipid-A_deacylase-rel"/>
</dbReference>
<name>A0A1U7D8G5_9RHOB</name>
<organism evidence="1 2">
    <name type="scientific">Salipiger profundus</name>
    <dbReference type="NCBI Taxonomy" id="1229727"/>
    <lineage>
        <taxon>Bacteria</taxon>
        <taxon>Pseudomonadati</taxon>
        <taxon>Pseudomonadota</taxon>
        <taxon>Alphaproteobacteria</taxon>
        <taxon>Rhodobacterales</taxon>
        <taxon>Roseobacteraceae</taxon>
        <taxon>Salipiger</taxon>
    </lineage>
</organism>
<accession>A0A1U7D8G5</accession>
<dbReference type="OrthoDB" id="6199047at2"/>
<keyword evidence="2" id="KW-1185">Reference proteome</keyword>
<dbReference type="Pfam" id="PF09411">
    <property type="entry name" value="PagL"/>
    <property type="match status" value="1"/>
</dbReference>
<dbReference type="Proteomes" id="UP000186559">
    <property type="component" value="Chromosome"/>
</dbReference>
<dbReference type="KEGG" id="tpro:Ga0080559_TMP3668"/>